<dbReference type="RefSeq" id="WP_269801113.1">
    <property type="nucleotide sequence ID" value="NZ_LT985088.1"/>
</dbReference>
<dbReference type="AlphaFoldDB" id="A0A166CHJ4"/>
<reference evidence="2" key="1">
    <citation type="journal article" date="2016" name="Genome Announc.">
        <title>Draft Genome Sequences of Methanobrevibacter curvatus DSM11111, Methanobrevibacter cuticularis DSM11139, Methanobrevibacter filiformis DSM11501, and Methanobrevibacter oralis DSM7256.</title>
        <authorList>
            <person name="Poehlein A."/>
            <person name="Seedorf H."/>
        </authorList>
    </citation>
    <scope>NUCLEOTIDE SEQUENCE [LARGE SCALE GENOMIC DNA]</scope>
    <source>
        <strain evidence="2">DSM 7256 / JCM 30027 / ZR</strain>
    </source>
</reference>
<gene>
    <name evidence="1" type="ORF">MBORA_00100</name>
</gene>
<name>A0A166CHJ4_METOA</name>
<dbReference type="PATRIC" id="fig|66851.6.peg.18"/>
<dbReference type="EMBL" id="LWMU01000008">
    <property type="protein sequence ID" value="KZX14397.1"/>
    <property type="molecule type" value="Genomic_DNA"/>
</dbReference>
<comment type="caution">
    <text evidence="1">The sequence shown here is derived from an EMBL/GenBank/DDBJ whole genome shotgun (WGS) entry which is preliminary data.</text>
</comment>
<organism evidence="1 2">
    <name type="scientific">Methanobrevibacter oralis</name>
    <dbReference type="NCBI Taxonomy" id="66851"/>
    <lineage>
        <taxon>Archaea</taxon>
        <taxon>Methanobacteriati</taxon>
        <taxon>Methanobacteriota</taxon>
        <taxon>Methanomada group</taxon>
        <taxon>Methanobacteria</taxon>
        <taxon>Methanobacteriales</taxon>
        <taxon>Methanobacteriaceae</taxon>
        <taxon>Methanobrevibacter</taxon>
    </lineage>
</organism>
<evidence type="ECO:0000313" key="2">
    <source>
        <dbReference type="Proteomes" id="UP000077428"/>
    </source>
</evidence>
<protein>
    <submittedName>
        <fullName evidence="1">Uncharacterized protein</fullName>
    </submittedName>
</protein>
<evidence type="ECO:0000313" key="1">
    <source>
        <dbReference type="EMBL" id="KZX14397.1"/>
    </source>
</evidence>
<dbReference type="Proteomes" id="UP000077428">
    <property type="component" value="Unassembled WGS sequence"/>
</dbReference>
<proteinExistence type="predicted"/>
<sequence>MPIAELISEKEDFATTKNFIKNSIKATESIAIVTDLKPWI</sequence>
<keyword evidence="2" id="KW-1185">Reference proteome</keyword>
<accession>A0A166CHJ4</accession>